<proteinExistence type="predicted"/>
<evidence type="ECO:0000313" key="2">
    <source>
        <dbReference type="Proteomes" id="UP000017836"/>
    </source>
</evidence>
<gene>
    <name evidence="1" type="ORF">AMTR_s00144p00047200</name>
</gene>
<name>W1P7S5_AMBTC</name>
<keyword evidence="2" id="KW-1185">Reference proteome</keyword>
<dbReference type="eggNOG" id="ENOG502SACX">
    <property type="taxonomic scope" value="Eukaryota"/>
</dbReference>
<reference evidence="2" key="1">
    <citation type="journal article" date="2013" name="Science">
        <title>The Amborella genome and the evolution of flowering plants.</title>
        <authorList>
            <consortium name="Amborella Genome Project"/>
        </authorList>
    </citation>
    <scope>NUCLEOTIDE SEQUENCE [LARGE SCALE GENOMIC DNA]</scope>
</reference>
<dbReference type="OMA" id="AYEMLCD"/>
<dbReference type="AlphaFoldDB" id="W1P7S5"/>
<dbReference type="PANTHER" id="PTHR44579">
    <property type="entry name" value="OS01G0730500 PROTEIN"/>
    <property type="match status" value="1"/>
</dbReference>
<dbReference type="HOGENOM" id="CLU_081694_0_0_1"/>
<dbReference type="Gene3D" id="3.30.70.20">
    <property type="match status" value="1"/>
</dbReference>
<evidence type="ECO:0000313" key="1">
    <source>
        <dbReference type="EMBL" id="ERN03651.1"/>
    </source>
</evidence>
<dbReference type="Proteomes" id="UP000017836">
    <property type="component" value="Unassembled WGS sequence"/>
</dbReference>
<dbReference type="Gramene" id="ERN03651">
    <property type="protein sequence ID" value="ERN03651"/>
    <property type="gene ID" value="AMTR_s00144p00047200"/>
</dbReference>
<accession>W1P7S5</accession>
<dbReference type="EMBL" id="KI394342">
    <property type="protein sequence ID" value="ERN03651.1"/>
    <property type="molecule type" value="Genomic_DNA"/>
</dbReference>
<organism evidence="1 2">
    <name type="scientific">Amborella trichopoda</name>
    <dbReference type="NCBI Taxonomy" id="13333"/>
    <lineage>
        <taxon>Eukaryota</taxon>
        <taxon>Viridiplantae</taxon>
        <taxon>Streptophyta</taxon>
        <taxon>Embryophyta</taxon>
        <taxon>Tracheophyta</taxon>
        <taxon>Spermatophyta</taxon>
        <taxon>Magnoliopsida</taxon>
        <taxon>Amborellales</taxon>
        <taxon>Amborellaceae</taxon>
        <taxon>Amborella</taxon>
    </lineage>
</organism>
<dbReference type="GO" id="GO:0009507">
    <property type="term" value="C:chloroplast"/>
    <property type="evidence" value="ECO:0007669"/>
    <property type="project" value="EnsemblPlants"/>
</dbReference>
<sequence>MAEIGTNIKRGAFMISVRNPLKSYEPVRNPKHIILSPWVLLVLAISSDSGVKEYHPDVCKHVRNSHAIMLRVIEAYGQLSEQYNWPEIFERESFDPFEKPECEALDLFVNGTLCIGKGCPYSCVRRAPHAFAFAPATGTARATLQAHGDDYQVQLAVGQCPRNCIHYVTPSQRIILEELLESILTSPLFPPEATILDSLIARANFENNRYSKPKRKPKGSTQYVDYY</sequence>
<dbReference type="STRING" id="13333.W1P7S5"/>
<dbReference type="PANTHER" id="PTHR44579:SF4">
    <property type="entry name" value="J DOMAIN-CONTAINING PROTEIN"/>
    <property type="match status" value="1"/>
</dbReference>
<protein>
    <submittedName>
        <fullName evidence="1">Uncharacterized protein</fullName>
    </submittedName>
</protein>